<evidence type="ECO:0000313" key="2">
    <source>
        <dbReference type="EMBL" id="KAK5849995.1"/>
    </source>
</evidence>
<protein>
    <submittedName>
        <fullName evidence="2">Uncharacterized protein</fullName>
    </submittedName>
</protein>
<keyword evidence="1" id="KW-0732">Signal</keyword>
<keyword evidence="3" id="KW-1185">Reference proteome</keyword>
<proteinExistence type="predicted"/>
<dbReference type="EMBL" id="JAUZQC010000023">
    <property type="protein sequence ID" value="KAK5849995.1"/>
    <property type="molecule type" value="Genomic_DNA"/>
</dbReference>
<feature type="signal peptide" evidence="1">
    <location>
        <begin position="1"/>
        <end position="22"/>
    </location>
</feature>
<comment type="caution">
    <text evidence="2">The sequence shown here is derived from an EMBL/GenBank/DDBJ whole genome shotgun (WGS) entry which is preliminary data.</text>
</comment>
<feature type="chain" id="PRO_5042908358" evidence="1">
    <location>
        <begin position="23"/>
        <end position="68"/>
    </location>
</feature>
<dbReference type="Proteomes" id="UP001346869">
    <property type="component" value="Unassembled WGS sequence"/>
</dbReference>
<organism evidence="2 3">
    <name type="scientific">Eleginops maclovinus</name>
    <name type="common">Patagonian blennie</name>
    <name type="synonym">Eleginus maclovinus</name>
    <dbReference type="NCBI Taxonomy" id="56733"/>
    <lineage>
        <taxon>Eukaryota</taxon>
        <taxon>Metazoa</taxon>
        <taxon>Chordata</taxon>
        <taxon>Craniata</taxon>
        <taxon>Vertebrata</taxon>
        <taxon>Euteleostomi</taxon>
        <taxon>Actinopterygii</taxon>
        <taxon>Neopterygii</taxon>
        <taxon>Teleostei</taxon>
        <taxon>Neoteleostei</taxon>
        <taxon>Acanthomorphata</taxon>
        <taxon>Eupercaria</taxon>
        <taxon>Perciformes</taxon>
        <taxon>Notothenioidei</taxon>
        <taxon>Eleginopidae</taxon>
        <taxon>Eleginops</taxon>
    </lineage>
</organism>
<accession>A0AAN7WV11</accession>
<name>A0AAN7WV11_ELEMC</name>
<evidence type="ECO:0000256" key="1">
    <source>
        <dbReference type="SAM" id="SignalP"/>
    </source>
</evidence>
<gene>
    <name evidence="2" type="ORF">PBY51_014284</name>
</gene>
<reference evidence="2 3" key="2">
    <citation type="journal article" date="2023" name="Mol. Biol. Evol.">
        <title>Genomics of Secondarily Temperate Adaptation in the Only Non-Antarctic Icefish.</title>
        <authorList>
            <person name="Rivera-Colon A.G."/>
            <person name="Rayamajhi N."/>
            <person name="Minhas B.F."/>
            <person name="Madrigal G."/>
            <person name="Bilyk K.T."/>
            <person name="Yoon V."/>
            <person name="Hune M."/>
            <person name="Gregory S."/>
            <person name="Cheng C.H.C."/>
            <person name="Catchen J.M."/>
        </authorList>
    </citation>
    <scope>NUCLEOTIDE SEQUENCE [LARGE SCALE GENOMIC DNA]</scope>
    <source>
        <strain evidence="2">JMC-PN-2008</strain>
    </source>
</reference>
<evidence type="ECO:0000313" key="3">
    <source>
        <dbReference type="Proteomes" id="UP001346869"/>
    </source>
</evidence>
<sequence>MVLPSLLKLLNVFLNHSTITKAADHCCRPSCYPAALMLRPPGLPLSCRRGWGAREHPQSGPTEEREVR</sequence>
<dbReference type="AlphaFoldDB" id="A0AAN7WV11"/>
<reference evidence="2 3" key="1">
    <citation type="journal article" date="2023" name="Genes (Basel)">
        <title>Chromosome-Level Genome Assembly and Circadian Gene Repertoire of the Patagonia Blennie Eleginops maclovinus-The Closest Ancestral Proxy of Antarctic Cryonotothenioids.</title>
        <authorList>
            <person name="Cheng C.C."/>
            <person name="Rivera-Colon A.G."/>
            <person name="Minhas B.F."/>
            <person name="Wilson L."/>
            <person name="Rayamajhi N."/>
            <person name="Vargas-Chacoff L."/>
            <person name="Catchen J.M."/>
        </authorList>
    </citation>
    <scope>NUCLEOTIDE SEQUENCE [LARGE SCALE GENOMIC DNA]</scope>
    <source>
        <strain evidence="2">JMC-PN-2008</strain>
    </source>
</reference>